<evidence type="ECO:0000259" key="1">
    <source>
        <dbReference type="Pfam" id="PF08858"/>
    </source>
</evidence>
<gene>
    <name evidence="3" type="ORF">A9C19_17710</name>
</gene>
<accession>A0A1L3MVW8</accession>
<dbReference type="InterPro" id="IPR011188">
    <property type="entry name" value="UPF0302"/>
</dbReference>
<dbReference type="KEGG" id="bwh:A9C19_17710"/>
<feature type="domain" description="IDEAL" evidence="1">
    <location>
        <begin position="142"/>
        <end position="167"/>
    </location>
</feature>
<feature type="domain" description="UPF0302" evidence="2">
    <location>
        <begin position="9"/>
        <end position="111"/>
    </location>
</feature>
<dbReference type="RefSeq" id="WP_072581220.1">
    <property type="nucleotide sequence ID" value="NZ_CP016020.1"/>
</dbReference>
<evidence type="ECO:0000259" key="2">
    <source>
        <dbReference type="Pfam" id="PF08864"/>
    </source>
</evidence>
<proteinExistence type="predicted"/>
<dbReference type="EMBL" id="CP016020">
    <property type="protein sequence ID" value="APH06420.1"/>
    <property type="molecule type" value="Genomic_DNA"/>
</dbReference>
<dbReference type="Pfam" id="PF08858">
    <property type="entry name" value="IDEAL"/>
    <property type="match status" value="1"/>
</dbReference>
<evidence type="ECO:0000313" key="4">
    <source>
        <dbReference type="Proteomes" id="UP000181936"/>
    </source>
</evidence>
<dbReference type="InterPro" id="IPR014957">
    <property type="entry name" value="IDEAL_dom"/>
</dbReference>
<dbReference type="OrthoDB" id="2918735at2"/>
<reference evidence="3 4" key="1">
    <citation type="journal article" date="2016" name="Sci. Rep.">
        <title>Complete genome sequence and transcriptomic analysis of a novel marine strain Bacillus weihaiensis reveals the mechanism of brown algae degradation.</title>
        <authorList>
            <person name="Zhu Y."/>
            <person name="Chen P."/>
            <person name="Bao Y."/>
            <person name="Men Y."/>
            <person name="Zeng Y."/>
            <person name="Yang J."/>
            <person name="Sun J."/>
            <person name="Sun Y."/>
        </authorList>
    </citation>
    <scope>NUCLEOTIDE SEQUENCE [LARGE SCALE GENOMIC DNA]</scope>
    <source>
        <strain evidence="3 4">Alg07</strain>
    </source>
</reference>
<name>A0A1L3MVW8_9BACI</name>
<protein>
    <recommendedName>
        <fullName evidence="5">IDEAL domain-containing protein</fullName>
    </recommendedName>
</protein>
<dbReference type="Proteomes" id="UP000181936">
    <property type="component" value="Chromosome"/>
</dbReference>
<dbReference type="PIRSF" id="PIRSF007165">
    <property type="entry name" value="UCP007165"/>
    <property type="match status" value="1"/>
</dbReference>
<dbReference type="STRING" id="1547283.A9C19_17710"/>
<dbReference type="InterPro" id="IPR027393">
    <property type="entry name" value="Virus_scaffolding_prot_C"/>
</dbReference>
<evidence type="ECO:0000313" key="3">
    <source>
        <dbReference type="EMBL" id="APH06420.1"/>
    </source>
</evidence>
<dbReference type="Pfam" id="PF08864">
    <property type="entry name" value="UPF0302"/>
    <property type="match status" value="1"/>
</dbReference>
<keyword evidence="4" id="KW-1185">Reference proteome</keyword>
<dbReference type="Gene3D" id="3.40.1530.30">
    <property type="entry name" value="Uncharacterised family UPF0302, N-terminal domain"/>
    <property type="match status" value="1"/>
</dbReference>
<dbReference type="AlphaFoldDB" id="A0A1L3MVW8"/>
<dbReference type="Gene3D" id="4.10.810.10">
    <property type="entry name" value="Virus Scaffolding Protein, Chain A"/>
    <property type="match status" value="1"/>
</dbReference>
<organism evidence="3 4">
    <name type="scientific">Bacillus weihaiensis</name>
    <dbReference type="NCBI Taxonomy" id="1547283"/>
    <lineage>
        <taxon>Bacteria</taxon>
        <taxon>Bacillati</taxon>
        <taxon>Bacillota</taxon>
        <taxon>Bacilli</taxon>
        <taxon>Bacillales</taxon>
        <taxon>Bacillaceae</taxon>
        <taxon>Bacillus</taxon>
    </lineage>
</organism>
<dbReference type="InterPro" id="IPR014963">
    <property type="entry name" value="UPF0302_N"/>
</dbReference>
<sequence length="174" mass="20146">MGWVSTAKKSDFLTWFLTQHQLKNPEARRLLEYIKTNHHILTNLSFSDKIIKNERTIIISSVQSDKEGFTYYEPHSKTDAVSKAMGSIMNNPTQRLYLVLHYHGKQSDFRYSQLIEPTRLESIKQYEQSAKDAVVTDKVVEIALLKSRINKALDDRDEALFKELAGKLKKLQDS</sequence>
<dbReference type="InterPro" id="IPR038091">
    <property type="entry name" value="UPF0302_N_sf"/>
</dbReference>
<evidence type="ECO:0008006" key="5">
    <source>
        <dbReference type="Google" id="ProtNLM"/>
    </source>
</evidence>